<evidence type="ECO:0000256" key="4">
    <source>
        <dbReference type="ARBA" id="ARBA00022989"/>
    </source>
</evidence>
<feature type="domain" description="Single Cache" evidence="7">
    <location>
        <begin position="10"/>
        <end position="111"/>
    </location>
</feature>
<dbReference type="Pfam" id="PF17200">
    <property type="entry name" value="sCache_2"/>
    <property type="match status" value="1"/>
</dbReference>
<keyword evidence="9" id="KW-1185">Reference proteome</keyword>
<dbReference type="RefSeq" id="WP_168108629.1">
    <property type="nucleotide sequence ID" value="NZ_VTOX01000006.1"/>
</dbReference>
<keyword evidence="8" id="KW-0418">Kinase</keyword>
<feature type="signal peptide" evidence="6">
    <location>
        <begin position="1"/>
        <end position="28"/>
    </location>
</feature>
<keyword evidence="4" id="KW-1133">Transmembrane helix</keyword>
<protein>
    <submittedName>
        <fullName evidence="8">Histidine kinase</fullName>
    </submittedName>
</protein>
<evidence type="ECO:0000256" key="2">
    <source>
        <dbReference type="ARBA" id="ARBA00022475"/>
    </source>
</evidence>
<dbReference type="SMART" id="SM01049">
    <property type="entry name" value="Cache_2"/>
    <property type="match status" value="1"/>
</dbReference>
<dbReference type="EMBL" id="VTOX01000006">
    <property type="protein sequence ID" value="NKE67507.1"/>
    <property type="molecule type" value="Genomic_DNA"/>
</dbReference>
<evidence type="ECO:0000313" key="8">
    <source>
        <dbReference type="EMBL" id="NKE67507.1"/>
    </source>
</evidence>
<evidence type="ECO:0000256" key="3">
    <source>
        <dbReference type="ARBA" id="ARBA00022692"/>
    </source>
</evidence>
<dbReference type="InterPro" id="IPR033480">
    <property type="entry name" value="sCache_2"/>
</dbReference>
<reference evidence="8 9" key="1">
    <citation type="journal article" date="2020" name="Nature">
        <title>Bacterial chemolithoautotrophy via manganese oxidation.</title>
        <authorList>
            <person name="Yu H."/>
            <person name="Leadbetter J.R."/>
        </authorList>
    </citation>
    <scope>NUCLEOTIDE SEQUENCE [LARGE SCALE GENOMIC DNA]</scope>
    <source>
        <strain evidence="8 9">RBP-1</strain>
    </source>
</reference>
<sequence>MRPVNAIRNVFALVVMFAVAAFALQARAQDHSRGSPAEAQAMVKKAIEFYQKNGREKALAEFVKKPGPFVDRDLYVTVYTLQGDSLAHINPKMVGKNMMELRDGDGKYHIRERMESAAKGTSGWQDFKFFNPVNKQIEPKQMYWEKHDNLVFAAGAYKPL</sequence>
<dbReference type="Proteomes" id="UP000521868">
    <property type="component" value="Unassembled WGS sequence"/>
</dbReference>
<gene>
    <name evidence="8" type="ORF">RAMLITH_16910</name>
</gene>
<evidence type="ECO:0000256" key="6">
    <source>
        <dbReference type="SAM" id="SignalP"/>
    </source>
</evidence>
<comment type="caution">
    <text evidence="8">The sequence shown here is derived from an EMBL/GenBank/DDBJ whole genome shotgun (WGS) entry which is preliminary data.</text>
</comment>
<keyword evidence="6" id="KW-0732">Signal</keyword>
<keyword evidence="5" id="KW-0472">Membrane</keyword>
<name>A0A7X6DHY6_9BURK</name>
<dbReference type="Gene3D" id="3.30.450.20">
    <property type="entry name" value="PAS domain"/>
    <property type="match status" value="1"/>
</dbReference>
<organism evidence="8 9">
    <name type="scientific">Ramlibacter lithotrophicus</name>
    <dbReference type="NCBI Taxonomy" id="2606681"/>
    <lineage>
        <taxon>Bacteria</taxon>
        <taxon>Pseudomonadati</taxon>
        <taxon>Pseudomonadota</taxon>
        <taxon>Betaproteobacteria</taxon>
        <taxon>Burkholderiales</taxon>
        <taxon>Comamonadaceae</taxon>
        <taxon>Ramlibacter</taxon>
    </lineage>
</organism>
<feature type="chain" id="PRO_5031502880" evidence="6">
    <location>
        <begin position="29"/>
        <end position="160"/>
    </location>
</feature>
<evidence type="ECO:0000256" key="1">
    <source>
        <dbReference type="ARBA" id="ARBA00004651"/>
    </source>
</evidence>
<dbReference type="GO" id="GO:0005886">
    <property type="term" value="C:plasma membrane"/>
    <property type="evidence" value="ECO:0007669"/>
    <property type="project" value="UniProtKB-SubCell"/>
</dbReference>
<keyword evidence="3" id="KW-0812">Transmembrane</keyword>
<comment type="subcellular location">
    <subcellularLocation>
        <location evidence="1">Cell membrane</location>
        <topology evidence="1">Multi-pass membrane protein</topology>
    </subcellularLocation>
</comment>
<accession>A0A7X6DHY6</accession>
<evidence type="ECO:0000313" key="9">
    <source>
        <dbReference type="Proteomes" id="UP000521868"/>
    </source>
</evidence>
<keyword evidence="8" id="KW-0808">Transferase</keyword>
<evidence type="ECO:0000259" key="7">
    <source>
        <dbReference type="SMART" id="SM01049"/>
    </source>
</evidence>
<proteinExistence type="predicted"/>
<keyword evidence="2" id="KW-1003">Cell membrane</keyword>
<evidence type="ECO:0000256" key="5">
    <source>
        <dbReference type="ARBA" id="ARBA00023136"/>
    </source>
</evidence>
<dbReference type="AlphaFoldDB" id="A0A7X6DHY6"/>
<dbReference type="GO" id="GO:0016301">
    <property type="term" value="F:kinase activity"/>
    <property type="evidence" value="ECO:0007669"/>
    <property type="project" value="UniProtKB-KW"/>
</dbReference>